<dbReference type="AlphaFoldDB" id="A0A494VTL7"/>
<keyword evidence="4" id="KW-1185">Reference proteome</keyword>
<keyword evidence="1" id="KW-1133">Transmembrane helix</keyword>
<dbReference type="PANTHER" id="PTHR28008">
    <property type="entry name" value="DOMAIN PROTEIN, PUTATIVE (AFU_ORTHOLOGUE AFUA_3G10980)-RELATED"/>
    <property type="match status" value="1"/>
</dbReference>
<dbReference type="Pfam" id="PF04892">
    <property type="entry name" value="VanZ"/>
    <property type="match status" value="1"/>
</dbReference>
<dbReference type="EMBL" id="CP032869">
    <property type="protein sequence ID" value="AYL98294.1"/>
    <property type="molecule type" value="Genomic_DNA"/>
</dbReference>
<keyword evidence="1" id="KW-0472">Membrane</keyword>
<evidence type="ECO:0000259" key="2">
    <source>
        <dbReference type="Pfam" id="PF04892"/>
    </source>
</evidence>
<dbReference type="InterPro" id="IPR006976">
    <property type="entry name" value="VanZ-like"/>
</dbReference>
<dbReference type="OrthoDB" id="1524985at2"/>
<accession>A0A494VTL7</accession>
<sequence>MKLFLKYHGPAFLWALFVLYICGIHIDKIDKDPVFFAGFDKLTHCGLFFTMTVLLCFGIIRQQKPAPFTYKKAIIVLAVSIFYGALIEVLQSLFFTWRTADWNDLFCDVLGSCMAIFGVMLTVWAIENEKK</sequence>
<feature type="transmembrane region" description="Helical" evidence="1">
    <location>
        <begin position="109"/>
        <end position="126"/>
    </location>
</feature>
<gene>
    <name evidence="3" type="ORF">HYN43_024740</name>
</gene>
<keyword evidence="1" id="KW-0812">Transmembrane</keyword>
<dbReference type="KEGG" id="muh:HYN43_024740"/>
<dbReference type="Proteomes" id="UP000270046">
    <property type="component" value="Chromosome"/>
</dbReference>
<dbReference type="NCBIfam" id="NF037970">
    <property type="entry name" value="vanZ_1"/>
    <property type="match status" value="1"/>
</dbReference>
<evidence type="ECO:0000256" key="1">
    <source>
        <dbReference type="SAM" id="Phobius"/>
    </source>
</evidence>
<reference evidence="3 4" key="1">
    <citation type="submission" date="2018-10" db="EMBL/GenBank/DDBJ databases">
        <title>Genome sequencing of Mucilaginibacter sp. HYN0043.</title>
        <authorList>
            <person name="Kim M."/>
            <person name="Yi H."/>
        </authorList>
    </citation>
    <scope>NUCLEOTIDE SEQUENCE [LARGE SCALE GENOMIC DNA]</scope>
    <source>
        <strain evidence="3 4">HYN0043</strain>
    </source>
</reference>
<feature type="transmembrane region" description="Helical" evidence="1">
    <location>
        <begin position="41"/>
        <end position="61"/>
    </location>
</feature>
<feature type="domain" description="VanZ-like" evidence="2">
    <location>
        <begin position="42"/>
        <end position="120"/>
    </location>
</feature>
<feature type="transmembrane region" description="Helical" evidence="1">
    <location>
        <begin position="7"/>
        <end position="26"/>
    </location>
</feature>
<protein>
    <submittedName>
        <fullName evidence="3">VanZ family protein</fullName>
    </submittedName>
</protein>
<evidence type="ECO:0000313" key="4">
    <source>
        <dbReference type="Proteomes" id="UP000270046"/>
    </source>
</evidence>
<proteinExistence type="predicted"/>
<name>A0A494VTL7_9SPHI</name>
<feature type="transmembrane region" description="Helical" evidence="1">
    <location>
        <begin position="73"/>
        <end position="97"/>
    </location>
</feature>
<dbReference type="PANTHER" id="PTHR28008:SF1">
    <property type="entry name" value="DOMAIN PROTEIN, PUTATIVE (AFU_ORTHOLOGUE AFUA_3G10980)-RELATED"/>
    <property type="match status" value="1"/>
</dbReference>
<organism evidence="3 4">
    <name type="scientific">Mucilaginibacter celer</name>
    <dbReference type="NCBI Taxonomy" id="2305508"/>
    <lineage>
        <taxon>Bacteria</taxon>
        <taxon>Pseudomonadati</taxon>
        <taxon>Bacteroidota</taxon>
        <taxon>Sphingobacteriia</taxon>
        <taxon>Sphingobacteriales</taxon>
        <taxon>Sphingobacteriaceae</taxon>
        <taxon>Mucilaginibacter</taxon>
    </lineage>
</organism>
<evidence type="ECO:0000313" key="3">
    <source>
        <dbReference type="EMBL" id="AYL98294.1"/>
    </source>
</evidence>
<dbReference type="RefSeq" id="WP_119406574.1">
    <property type="nucleotide sequence ID" value="NZ_CP032869.1"/>
</dbReference>